<evidence type="ECO:0000256" key="6">
    <source>
        <dbReference type="ARBA" id="ARBA00022840"/>
    </source>
</evidence>
<dbReference type="CDD" id="cd03224">
    <property type="entry name" value="ABC_TM1139_LivF_branched"/>
    <property type="match status" value="1"/>
</dbReference>
<dbReference type="GO" id="GO:0005524">
    <property type="term" value="F:ATP binding"/>
    <property type="evidence" value="ECO:0007669"/>
    <property type="project" value="UniProtKB-KW"/>
</dbReference>
<protein>
    <submittedName>
        <fullName evidence="9">Branched-chain amino acid transport ATP-binding protein LivF</fullName>
    </submittedName>
</protein>
<evidence type="ECO:0000313" key="9">
    <source>
        <dbReference type="EMBL" id="OXC78090.1"/>
    </source>
</evidence>
<dbReference type="GO" id="GO:0015658">
    <property type="term" value="F:branched-chain amino acid transmembrane transporter activity"/>
    <property type="evidence" value="ECO:0007669"/>
    <property type="project" value="InterPro"/>
</dbReference>
<dbReference type="PANTHER" id="PTHR43820:SF4">
    <property type="entry name" value="HIGH-AFFINITY BRANCHED-CHAIN AMINO ACID TRANSPORT ATP-BINDING PROTEIN LIVF"/>
    <property type="match status" value="1"/>
</dbReference>
<evidence type="ECO:0000256" key="4">
    <source>
        <dbReference type="ARBA" id="ARBA00022519"/>
    </source>
</evidence>
<name>A0A226X520_CABSO</name>
<dbReference type="InterPro" id="IPR030660">
    <property type="entry name" value="ABC_branched_ATPase_LivF/BraG"/>
</dbReference>
<accession>A0A226X520</accession>
<evidence type="ECO:0000313" key="10">
    <source>
        <dbReference type="Proteomes" id="UP000214720"/>
    </source>
</evidence>
<evidence type="ECO:0000256" key="2">
    <source>
        <dbReference type="ARBA" id="ARBA00022448"/>
    </source>
</evidence>
<sequence>MGLLEIRDLHVSYGNVEVLHGISLDVGEGEIVALLGSNGAGKTTTLRAVSGLIRPRAGEIVMAGQPLNALRAHQIVALGLGHVPEGRRMFGALTVEENLQLGGYLIRRDAAVMAQRMDRVYQTFPRLGERRSQLAGTLSGGEQQMLAIARALMLRPRIIVLDEPSMGLAPKLVRVIFRMIADICNEGTSILLVEQNARQALRIAHRAYVLESGRIALAGAARDLAQDSRVRAAYLGGSAATTK</sequence>
<evidence type="ECO:0000259" key="8">
    <source>
        <dbReference type="PROSITE" id="PS50893"/>
    </source>
</evidence>
<dbReference type="PANTHER" id="PTHR43820">
    <property type="entry name" value="HIGH-AFFINITY BRANCHED-CHAIN AMINO ACID TRANSPORT ATP-BINDING PROTEIN LIVF"/>
    <property type="match status" value="1"/>
</dbReference>
<reference evidence="10" key="1">
    <citation type="submission" date="2017-01" db="EMBL/GenBank/DDBJ databases">
        <title>Genome Analysis of Deinococcus marmoris KOPRI26562.</title>
        <authorList>
            <person name="Kim J.H."/>
            <person name="Oh H.-M."/>
        </authorList>
    </citation>
    <scope>NUCLEOTIDE SEQUENCE [LARGE SCALE GENOMIC DNA]</scope>
    <source>
        <strain evidence="10">PAMC 26633</strain>
    </source>
</reference>
<proteinExistence type="inferred from homology"/>
<dbReference type="AlphaFoldDB" id="A0A226X520"/>
<keyword evidence="4" id="KW-0997">Cell inner membrane</keyword>
<gene>
    <name evidence="9" type="ORF">BSU04_13285</name>
</gene>
<dbReference type="PIRSF" id="PIRSF039137">
    <property type="entry name" value="ABC_branched_ATPase"/>
    <property type="match status" value="1"/>
</dbReference>
<dbReference type="eggNOG" id="COG0410">
    <property type="taxonomic scope" value="Bacteria"/>
</dbReference>
<dbReference type="InterPro" id="IPR017871">
    <property type="entry name" value="ABC_transporter-like_CS"/>
</dbReference>
<dbReference type="InterPro" id="IPR027417">
    <property type="entry name" value="P-loop_NTPase"/>
</dbReference>
<dbReference type="Gene3D" id="3.40.50.300">
    <property type="entry name" value="P-loop containing nucleotide triphosphate hydrolases"/>
    <property type="match status" value="1"/>
</dbReference>
<evidence type="ECO:0000256" key="7">
    <source>
        <dbReference type="ARBA" id="ARBA00022970"/>
    </source>
</evidence>
<dbReference type="Proteomes" id="UP000214720">
    <property type="component" value="Unassembled WGS sequence"/>
</dbReference>
<dbReference type="PROSITE" id="PS00211">
    <property type="entry name" value="ABC_TRANSPORTER_1"/>
    <property type="match status" value="1"/>
</dbReference>
<dbReference type="OrthoDB" id="9776369at2"/>
<dbReference type="EMBL" id="MTHB01000076">
    <property type="protein sequence ID" value="OXC78090.1"/>
    <property type="molecule type" value="Genomic_DNA"/>
</dbReference>
<organism evidence="9 10">
    <name type="scientific">Caballeronia sordidicola</name>
    <name type="common">Burkholderia sordidicola</name>
    <dbReference type="NCBI Taxonomy" id="196367"/>
    <lineage>
        <taxon>Bacteria</taxon>
        <taxon>Pseudomonadati</taxon>
        <taxon>Pseudomonadota</taxon>
        <taxon>Betaproteobacteria</taxon>
        <taxon>Burkholderiales</taxon>
        <taxon>Burkholderiaceae</taxon>
        <taxon>Caballeronia</taxon>
    </lineage>
</organism>
<dbReference type="GO" id="GO:0016887">
    <property type="term" value="F:ATP hydrolysis activity"/>
    <property type="evidence" value="ECO:0007669"/>
    <property type="project" value="InterPro"/>
</dbReference>
<keyword evidence="5" id="KW-0547">Nucleotide-binding</keyword>
<dbReference type="GO" id="GO:0015807">
    <property type="term" value="P:L-amino acid transport"/>
    <property type="evidence" value="ECO:0007669"/>
    <property type="project" value="TreeGrafter"/>
</dbReference>
<dbReference type="SMART" id="SM00382">
    <property type="entry name" value="AAA"/>
    <property type="match status" value="1"/>
</dbReference>
<dbReference type="InterPro" id="IPR003593">
    <property type="entry name" value="AAA+_ATPase"/>
</dbReference>
<keyword evidence="2" id="KW-0813">Transport</keyword>
<keyword evidence="4" id="KW-0472">Membrane</keyword>
<dbReference type="PROSITE" id="PS50893">
    <property type="entry name" value="ABC_TRANSPORTER_2"/>
    <property type="match status" value="1"/>
</dbReference>
<comment type="caution">
    <text evidence="9">The sequence shown here is derived from an EMBL/GenBank/DDBJ whole genome shotgun (WGS) entry which is preliminary data.</text>
</comment>
<keyword evidence="7" id="KW-0029">Amino-acid transport</keyword>
<feature type="domain" description="ABC transporter" evidence="8">
    <location>
        <begin position="4"/>
        <end position="237"/>
    </location>
</feature>
<dbReference type="InterPro" id="IPR003439">
    <property type="entry name" value="ABC_transporter-like_ATP-bd"/>
</dbReference>
<dbReference type="Pfam" id="PF00005">
    <property type="entry name" value="ABC_tran"/>
    <property type="match status" value="1"/>
</dbReference>
<keyword evidence="3" id="KW-1003">Cell membrane</keyword>
<dbReference type="InterPro" id="IPR052156">
    <property type="entry name" value="BCAA_Transport_ATP-bd_LivF"/>
</dbReference>
<evidence type="ECO:0000256" key="3">
    <source>
        <dbReference type="ARBA" id="ARBA00022475"/>
    </source>
</evidence>
<dbReference type="RefSeq" id="WP_089160907.1">
    <property type="nucleotide sequence ID" value="NZ_MTHB01000076.1"/>
</dbReference>
<comment type="similarity">
    <text evidence="1">Belongs to the ABC transporter superfamily.</text>
</comment>
<keyword evidence="6 9" id="KW-0067">ATP-binding</keyword>
<evidence type="ECO:0000256" key="5">
    <source>
        <dbReference type="ARBA" id="ARBA00022741"/>
    </source>
</evidence>
<dbReference type="SUPFAM" id="SSF52540">
    <property type="entry name" value="P-loop containing nucleoside triphosphate hydrolases"/>
    <property type="match status" value="1"/>
</dbReference>
<evidence type="ECO:0000256" key="1">
    <source>
        <dbReference type="ARBA" id="ARBA00005417"/>
    </source>
</evidence>